<evidence type="ECO:0000256" key="2">
    <source>
        <dbReference type="ARBA" id="ARBA00022737"/>
    </source>
</evidence>
<dbReference type="InterPro" id="IPR050693">
    <property type="entry name" value="Hsp70_NEF-Inhibitors"/>
</dbReference>
<dbReference type="PANTHER" id="PTHR19316">
    <property type="entry name" value="PROTEIN FOLDING REGULATOR"/>
    <property type="match status" value="1"/>
</dbReference>
<feature type="domain" description="Nucleotide exchange factor Fes1" evidence="4">
    <location>
        <begin position="1"/>
        <end position="87"/>
    </location>
</feature>
<reference evidence="5" key="1">
    <citation type="submission" date="2020-11" db="EMBL/GenBank/DDBJ databases">
        <authorList>
            <consortium name="DOE Joint Genome Institute"/>
            <person name="Ahrendt S."/>
            <person name="Riley R."/>
            <person name="Andreopoulos W."/>
            <person name="LaButti K."/>
            <person name="Pangilinan J."/>
            <person name="Ruiz-duenas F.J."/>
            <person name="Barrasa J.M."/>
            <person name="Sanchez-Garcia M."/>
            <person name="Camarero S."/>
            <person name="Miyauchi S."/>
            <person name="Serrano A."/>
            <person name="Linde D."/>
            <person name="Babiker R."/>
            <person name="Drula E."/>
            <person name="Ayuso-Fernandez I."/>
            <person name="Pacheco R."/>
            <person name="Padilla G."/>
            <person name="Ferreira P."/>
            <person name="Barriuso J."/>
            <person name="Kellner H."/>
            <person name="Castanera R."/>
            <person name="Alfaro M."/>
            <person name="Ramirez L."/>
            <person name="Pisabarro A.G."/>
            <person name="Kuo A."/>
            <person name="Tritt A."/>
            <person name="Lipzen A."/>
            <person name="He G."/>
            <person name="Yan M."/>
            <person name="Ng V."/>
            <person name="Cullen D."/>
            <person name="Martin F."/>
            <person name="Rosso M.-N."/>
            <person name="Henrissat B."/>
            <person name="Hibbett D."/>
            <person name="Martinez A.T."/>
            <person name="Grigoriev I.V."/>
        </authorList>
    </citation>
    <scope>NUCLEOTIDE SEQUENCE</scope>
    <source>
        <strain evidence="5">AH 44721</strain>
    </source>
</reference>
<dbReference type="Pfam" id="PF08609">
    <property type="entry name" value="Fes1"/>
    <property type="match status" value="1"/>
</dbReference>
<gene>
    <name evidence="5" type="ORF">CPB84DRAFT_1779546</name>
</gene>
<feature type="region of interest" description="Disordered" evidence="3">
    <location>
        <begin position="12"/>
        <end position="32"/>
    </location>
</feature>
<dbReference type="GO" id="GO:0005783">
    <property type="term" value="C:endoplasmic reticulum"/>
    <property type="evidence" value="ECO:0007669"/>
    <property type="project" value="TreeGrafter"/>
</dbReference>
<evidence type="ECO:0000313" key="6">
    <source>
        <dbReference type="Proteomes" id="UP000724874"/>
    </source>
</evidence>
<dbReference type="InterPro" id="IPR016024">
    <property type="entry name" value="ARM-type_fold"/>
</dbReference>
<dbReference type="InterPro" id="IPR013918">
    <property type="entry name" value="Nucleotide_exch_fac_Fes1"/>
</dbReference>
<name>A0A9P5TN69_GYMJU</name>
<feature type="compositionally biased region" description="Polar residues" evidence="3">
    <location>
        <begin position="251"/>
        <end position="262"/>
    </location>
</feature>
<dbReference type="GO" id="GO:0000774">
    <property type="term" value="F:adenyl-nucleotide exchange factor activity"/>
    <property type="evidence" value="ECO:0007669"/>
    <property type="project" value="TreeGrafter"/>
</dbReference>
<comment type="similarity">
    <text evidence="1">Belongs to the FES1 family.</text>
</comment>
<dbReference type="Proteomes" id="UP000724874">
    <property type="component" value="Unassembled WGS sequence"/>
</dbReference>
<dbReference type="EMBL" id="JADNYJ010000049">
    <property type="protein sequence ID" value="KAF8900179.1"/>
    <property type="molecule type" value="Genomic_DNA"/>
</dbReference>
<evidence type="ECO:0000259" key="4">
    <source>
        <dbReference type="Pfam" id="PF08609"/>
    </source>
</evidence>
<keyword evidence="2" id="KW-0677">Repeat</keyword>
<organism evidence="5 6">
    <name type="scientific">Gymnopilus junonius</name>
    <name type="common">Spectacular rustgill mushroom</name>
    <name type="synonym">Gymnopilus spectabilis subsp. junonius</name>
    <dbReference type="NCBI Taxonomy" id="109634"/>
    <lineage>
        <taxon>Eukaryota</taxon>
        <taxon>Fungi</taxon>
        <taxon>Dikarya</taxon>
        <taxon>Basidiomycota</taxon>
        <taxon>Agaricomycotina</taxon>
        <taxon>Agaricomycetes</taxon>
        <taxon>Agaricomycetidae</taxon>
        <taxon>Agaricales</taxon>
        <taxon>Agaricineae</taxon>
        <taxon>Hymenogastraceae</taxon>
        <taxon>Gymnopilus</taxon>
    </lineage>
</organism>
<evidence type="ECO:0000313" key="5">
    <source>
        <dbReference type="EMBL" id="KAF8900179.1"/>
    </source>
</evidence>
<keyword evidence="6" id="KW-1185">Reference proteome</keyword>
<accession>A0A9P5TN69</accession>
<dbReference type="InterPro" id="IPR011989">
    <property type="entry name" value="ARM-like"/>
</dbReference>
<sequence>MQSILRWAIENSDNQPGAAPSQGQGEQRNLKDLDPGIIDAILGKPDSEQMKEDMTVAVDPTRSEDDRINALDHLEMLIESIDNANDLEKLKLWEPLHSILTAQSTTQDIKTQGLWVVGTAVQNNPSAQDAYLFHNPLPTLLSFLDPSSSNSSAIRAKAIYALSGLLRHNVPALEQLNNPDVDGWTKLRNALQDPSISVRRKSVFLLSALLIPNEPSPTTSVPVDILRITDSPSSGELSTATAVTSAPTSTNILTPDQRPTPSSGELIYANSHSAQLKDPSRSNTSPLALQALQEHGILDAVISTITIPLPHGDDGENTEADDDFEEKAIHLLYTYVVTLKGELSQTQKEKIRKLEENEKQKMGESKLAEKWNFSKEEYDELVRKVA</sequence>
<dbReference type="SUPFAM" id="SSF48371">
    <property type="entry name" value="ARM repeat"/>
    <property type="match status" value="1"/>
</dbReference>
<dbReference type="OrthoDB" id="10250458at2759"/>
<comment type="caution">
    <text evidence="5">The sequence shown here is derived from an EMBL/GenBank/DDBJ whole genome shotgun (WGS) entry which is preliminary data.</text>
</comment>
<dbReference type="AlphaFoldDB" id="A0A9P5TN69"/>
<dbReference type="Gene3D" id="1.25.10.10">
    <property type="entry name" value="Leucine-rich Repeat Variant"/>
    <property type="match status" value="1"/>
</dbReference>
<proteinExistence type="inferred from homology"/>
<evidence type="ECO:0000256" key="1">
    <source>
        <dbReference type="ARBA" id="ARBA00011045"/>
    </source>
</evidence>
<dbReference type="PANTHER" id="PTHR19316:SF18">
    <property type="entry name" value="HSP70-BINDING PROTEIN 1"/>
    <property type="match status" value="1"/>
</dbReference>
<feature type="region of interest" description="Disordered" evidence="3">
    <location>
        <begin position="233"/>
        <end position="262"/>
    </location>
</feature>
<evidence type="ECO:0000256" key="3">
    <source>
        <dbReference type="SAM" id="MobiDB-lite"/>
    </source>
</evidence>
<feature type="compositionally biased region" description="Polar residues" evidence="3">
    <location>
        <begin position="12"/>
        <end position="27"/>
    </location>
</feature>
<feature type="compositionally biased region" description="Low complexity" evidence="3">
    <location>
        <begin position="238"/>
        <end position="250"/>
    </location>
</feature>
<protein>
    <submittedName>
        <fullName evidence="5">Armadillo-type protein</fullName>
    </submittedName>
</protein>